<evidence type="ECO:0000256" key="1">
    <source>
        <dbReference type="ARBA" id="ARBA00022670"/>
    </source>
</evidence>
<dbReference type="GO" id="GO:0016020">
    <property type="term" value="C:membrane"/>
    <property type="evidence" value="ECO:0007669"/>
    <property type="project" value="InterPro"/>
</dbReference>
<dbReference type="GO" id="GO:0008270">
    <property type="term" value="F:zinc ion binding"/>
    <property type="evidence" value="ECO:0007669"/>
    <property type="project" value="InterPro"/>
</dbReference>
<comment type="caution">
    <text evidence="4">The sequence shown here is derived from an EMBL/GenBank/DDBJ whole genome shotgun (WGS) entry which is preliminary data.</text>
</comment>
<gene>
    <name evidence="4" type="ORF">VLK81_03300</name>
</gene>
<evidence type="ECO:0000259" key="3">
    <source>
        <dbReference type="Pfam" id="PF06480"/>
    </source>
</evidence>
<dbReference type="Proteomes" id="UP001357733">
    <property type="component" value="Unassembled WGS sequence"/>
</dbReference>
<protein>
    <submittedName>
        <fullName evidence="4">ATP-dependent metallopeptidase FtsH/Yme1/Tma family protein</fullName>
    </submittedName>
</protein>
<evidence type="ECO:0000313" key="5">
    <source>
        <dbReference type="Proteomes" id="UP001357733"/>
    </source>
</evidence>
<dbReference type="Pfam" id="PF06480">
    <property type="entry name" value="FtsH_ext"/>
    <property type="match status" value="1"/>
</dbReference>
<evidence type="ECO:0000256" key="2">
    <source>
        <dbReference type="ARBA" id="ARBA00022801"/>
    </source>
</evidence>
<reference evidence="4 5" key="1">
    <citation type="submission" date="2024-01" db="EMBL/GenBank/DDBJ databases">
        <title>Complete genome sequence of Citroniella saccharovorans strain M6.X9, isolated from human fecal sample.</title>
        <authorList>
            <person name="Cheng G."/>
            <person name="Westerholm M."/>
            <person name="Schnurer A."/>
        </authorList>
    </citation>
    <scope>NUCLEOTIDE SEQUENCE [LARGE SCALE GENOMIC DNA]</scope>
    <source>
        <strain evidence="4 5">DSM 29873</strain>
    </source>
</reference>
<keyword evidence="5" id="KW-1185">Reference proteome</keyword>
<dbReference type="GO" id="GO:0004222">
    <property type="term" value="F:metalloendopeptidase activity"/>
    <property type="evidence" value="ECO:0007669"/>
    <property type="project" value="InterPro"/>
</dbReference>
<proteinExistence type="predicted"/>
<dbReference type="GO" id="GO:0006508">
    <property type="term" value="P:proteolysis"/>
    <property type="evidence" value="ECO:0007669"/>
    <property type="project" value="UniProtKB-KW"/>
</dbReference>
<dbReference type="AlphaFoldDB" id="A0AAW9MYE6"/>
<feature type="domain" description="Peptidase M41 FtsH extracellular" evidence="3">
    <location>
        <begin position="11"/>
        <end position="51"/>
    </location>
</feature>
<sequence length="65" mass="7621">MNKKFRTTPAYIILLLLLAFFISRLGRSVPQVEEVSFSTLVNYIQDGKVEKNFAKRSCYFCQLKR</sequence>
<keyword evidence="1" id="KW-0645">Protease</keyword>
<evidence type="ECO:0000313" key="4">
    <source>
        <dbReference type="EMBL" id="MEB3429057.1"/>
    </source>
</evidence>
<dbReference type="EMBL" id="JAYKOT010000003">
    <property type="protein sequence ID" value="MEB3429057.1"/>
    <property type="molecule type" value="Genomic_DNA"/>
</dbReference>
<name>A0AAW9MYE6_9FIRM</name>
<dbReference type="InterPro" id="IPR011546">
    <property type="entry name" value="Pept_M41_FtsH_extracell"/>
</dbReference>
<accession>A0AAW9MYE6</accession>
<organism evidence="4 5">
    <name type="scientific">Citroniella saccharovorans</name>
    <dbReference type="NCBI Taxonomy" id="2053367"/>
    <lineage>
        <taxon>Bacteria</taxon>
        <taxon>Bacillati</taxon>
        <taxon>Bacillota</taxon>
        <taxon>Tissierellia</taxon>
        <taxon>Tissierellales</taxon>
        <taxon>Peptoniphilaceae</taxon>
        <taxon>Citroniella</taxon>
    </lineage>
</organism>
<keyword evidence="2" id="KW-0378">Hydrolase</keyword>
<dbReference type="GO" id="GO:0004176">
    <property type="term" value="F:ATP-dependent peptidase activity"/>
    <property type="evidence" value="ECO:0007669"/>
    <property type="project" value="InterPro"/>
</dbReference>
<dbReference type="GO" id="GO:0005524">
    <property type="term" value="F:ATP binding"/>
    <property type="evidence" value="ECO:0007669"/>
    <property type="project" value="InterPro"/>
</dbReference>